<dbReference type="PANTHER" id="PTHR34187:SF2">
    <property type="entry name" value="DUF202 DOMAIN-CONTAINING PROTEIN"/>
    <property type="match status" value="1"/>
</dbReference>
<gene>
    <name evidence="8" type="ORF">BCR43DRAFT_484180</name>
</gene>
<evidence type="ECO:0000256" key="1">
    <source>
        <dbReference type="ARBA" id="ARBA00004651"/>
    </source>
</evidence>
<accession>A0A1X2HWN6</accession>
<evidence type="ECO:0000313" key="9">
    <source>
        <dbReference type="Proteomes" id="UP000242180"/>
    </source>
</evidence>
<feature type="domain" description="DUF202" evidence="7">
    <location>
        <begin position="39"/>
        <end position="119"/>
    </location>
</feature>
<dbReference type="InParanoid" id="A0A1X2HWN6"/>
<evidence type="ECO:0000256" key="2">
    <source>
        <dbReference type="ARBA" id="ARBA00022475"/>
    </source>
</evidence>
<sequence length="167" mass="18345">MAAECSESAHRPGRLVQPKHSPIWPDIAVIVPNKGSTARDILAVERNFLTFFRLGSTLAVIGFTILLKFRLPTVDEGGDVDDRDDDWSNEELRRPIGIIFVAIGFLSVLVAIGKYFKNQILLIKQKNNIQAGWGSYVTVGILVCFVCLVMAAASLDSSLFSTIPPKN</sequence>
<evidence type="ECO:0000256" key="3">
    <source>
        <dbReference type="ARBA" id="ARBA00022692"/>
    </source>
</evidence>
<keyword evidence="3 6" id="KW-0812">Transmembrane</keyword>
<evidence type="ECO:0000256" key="4">
    <source>
        <dbReference type="ARBA" id="ARBA00022989"/>
    </source>
</evidence>
<dbReference type="EMBL" id="MCGN01000001">
    <property type="protein sequence ID" value="ORZ03921.1"/>
    <property type="molecule type" value="Genomic_DNA"/>
</dbReference>
<dbReference type="Proteomes" id="UP000242180">
    <property type="component" value="Unassembled WGS sequence"/>
</dbReference>
<keyword evidence="5 6" id="KW-0472">Membrane</keyword>
<evidence type="ECO:0000256" key="5">
    <source>
        <dbReference type="ARBA" id="ARBA00023136"/>
    </source>
</evidence>
<dbReference type="OMA" id="CTIMILA"/>
<dbReference type="OrthoDB" id="199599at2759"/>
<dbReference type="Pfam" id="PF02656">
    <property type="entry name" value="DUF202"/>
    <property type="match status" value="1"/>
</dbReference>
<organism evidence="8 9">
    <name type="scientific">Syncephalastrum racemosum</name>
    <name type="common">Filamentous fungus</name>
    <dbReference type="NCBI Taxonomy" id="13706"/>
    <lineage>
        <taxon>Eukaryota</taxon>
        <taxon>Fungi</taxon>
        <taxon>Fungi incertae sedis</taxon>
        <taxon>Mucoromycota</taxon>
        <taxon>Mucoromycotina</taxon>
        <taxon>Mucoromycetes</taxon>
        <taxon>Mucorales</taxon>
        <taxon>Syncephalastraceae</taxon>
        <taxon>Syncephalastrum</taxon>
    </lineage>
</organism>
<dbReference type="PANTHER" id="PTHR34187">
    <property type="entry name" value="FGR18P"/>
    <property type="match status" value="1"/>
</dbReference>
<reference evidence="8 9" key="1">
    <citation type="submission" date="2016-07" db="EMBL/GenBank/DDBJ databases">
        <title>Pervasive Adenine N6-methylation of Active Genes in Fungi.</title>
        <authorList>
            <consortium name="DOE Joint Genome Institute"/>
            <person name="Mondo S.J."/>
            <person name="Dannebaum R.O."/>
            <person name="Kuo R.C."/>
            <person name="Labutti K."/>
            <person name="Haridas S."/>
            <person name="Kuo A."/>
            <person name="Salamov A."/>
            <person name="Ahrendt S.R."/>
            <person name="Lipzen A."/>
            <person name="Sullivan W."/>
            <person name="Andreopoulos W.B."/>
            <person name="Clum A."/>
            <person name="Lindquist E."/>
            <person name="Daum C."/>
            <person name="Ramamoorthy G.K."/>
            <person name="Gryganskyi A."/>
            <person name="Culley D."/>
            <person name="Magnuson J.K."/>
            <person name="James T.Y."/>
            <person name="O'Malley M.A."/>
            <person name="Stajich J.E."/>
            <person name="Spatafora J.W."/>
            <person name="Visel A."/>
            <person name="Grigoriev I.V."/>
        </authorList>
    </citation>
    <scope>NUCLEOTIDE SEQUENCE [LARGE SCALE GENOMIC DNA]</scope>
    <source>
        <strain evidence="8 9">NRRL 2496</strain>
    </source>
</reference>
<comment type="caution">
    <text evidence="8">The sequence shown here is derived from an EMBL/GenBank/DDBJ whole genome shotgun (WGS) entry which is preliminary data.</text>
</comment>
<feature type="transmembrane region" description="Helical" evidence="6">
    <location>
        <begin position="48"/>
        <end position="67"/>
    </location>
</feature>
<dbReference type="GO" id="GO:0005886">
    <property type="term" value="C:plasma membrane"/>
    <property type="evidence" value="ECO:0007669"/>
    <property type="project" value="UniProtKB-SubCell"/>
</dbReference>
<feature type="transmembrane region" description="Helical" evidence="6">
    <location>
        <begin position="96"/>
        <end position="116"/>
    </location>
</feature>
<keyword evidence="9" id="KW-1185">Reference proteome</keyword>
<feature type="transmembrane region" description="Helical" evidence="6">
    <location>
        <begin position="136"/>
        <end position="155"/>
    </location>
</feature>
<protein>
    <recommendedName>
        <fullName evidence="7">DUF202 domain-containing protein</fullName>
    </recommendedName>
</protein>
<name>A0A1X2HWN6_SYNRA</name>
<evidence type="ECO:0000259" key="7">
    <source>
        <dbReference type="Pfam" id="PF02656"/>
    </source>
</evidence>
<comment type="subcellular location">
    <subcellularLocation>
        <location evidence="1">Cell membrane</location>
        <topology evidence="1">Multi-pass membrane protein</topology>
    </subcellularLocation>
</comment>
<dbReference type="InterPro" id="IPR003807">
    <property type="entry name" value="DUF202"/>
</dbReference>
<keyword evidence="4 6" id="KW-1133">Transmembrane helix</keyword>
<dbReference type="InterPro" id="IPR052053">
    <property type="entry name" value="IM_YidH-like"/>
</dbReference>
<proteinExistence type="predicted"/>
<keyword evidence="2" id="KW-1003">Cell membrane</keyword>
<evidence type="ECO:0000256" key="6">
    <source>
        <dbReference type="SAM" id="Phobius"/>
    </source>
</evidence>
<evidence type="ECO:0000313" key="8">
    <source>
        <dbReference type="EMBL" id="ORZ03921.1"/>
    </source>
</evidence>
<dbReference type="AlphaFoldDB" id="A0A1X2HWN6"/>